<feature type="domain" description="LTD" evidence="2">
    <location>
        <begin position="10"/>
        <end position="166"/>
    </location>
</feature>
<evidence type="ECO:0000256" key="1">
    <source>
        <dbReference type="SAM" id="SignalP"/>
    </source>
</evidence>
<dbReference type="AlphaFoldDB" id="A0A518C0X8"/>
<dbReference type="SUPFAM" id="SSF74853">
    <property type="entry name" value="Lamin A/C globular tail domain"/>
    <property type="match status" value="1"/>
</dbReference>
<evidence type="ECO:0000313" key="3">
    <source>
        <dbReference type="EMBL" id="QDU72883.1"/>
    </source>
</evidence>
<feature type="chain" id="PRO_5022087250" description="LTD domain-containing protein" evidence="1">
    <location>
        <begin position="21"/>
        <end position="239"/>
    </location>
</feature>
<dbReference type="PROSITE" id="PS51841">
    <property type="entry name" value="LTD"/>
    <property type="match status" value="1"/>
</dbReference>
<evidence type="ECO:0000259" key="2">
    <source>
        <dbReference type="PROSITE" id="PS51841"/>
    </source>
</evidence>
<sequence precursor="true">MFKQSLAAVAALGLTSGAFAGGLIISEVVDATLPGGLPKFVELTNTSGDTIDLSNFSIGNFNNGSTNLGGGASTVLSGSLAAGDSYVISYESGDSAGSGTFFDTYGFDPDNFALGAFINGDDVIALFDGPATGDGSDASIVDVFGELGVDGTGKVWETTDGYSFRNPSIVDPSGTFDPSEWTFGGANSLETGNDVEELALALSLTTPGTHNFTTSIVPTPAAFGAGMIGLLAVATRRGR</sequence>
<dbReference type="Pfam" id="PF00932">
    <property type="entry name" value="LTD"/>
    <property type="match status" value="1"/>
</dbReference>
<keyword evidence="4" id="KW-1185">Reference proteome</keyword>
<reference evidence="3 4" key="1">
    <citation type="submission" date="2019-02" db="EMBL/GenBank/DDBJ databases">
        <title>Deep-cultivation of Planctomycetes and their phenomic and genomic characterization uncovers novel biology.</title>
        <authorList>
            <person name="Wiegand S."/>
            <person name="Jogler M."/>
            <person name="Boedeker C."/>
            <person name="Pinto D."/>
            <person name="Vollmers J."/>
            <person name="Rivas-Marin E."/>
            <person name="Kohn T."/>
            <person name="Peeters S.H."/>
            <person name="Heuer A."/>
            <person name="Rast P."/>
            <person name="Oberbeckmann S."/>
            <person name="Bunk B."/>
            <person name="Jeske O."/>
            <person name="Meyerdierks A."/>
            <person name="Storesund J.E."/>
            <person name="Kallscheuer N."/>
            <person name="Luecker S."/>
            <person name="Lage O.M."/>
            <person name="Pohl T."/>
            <person name="Merkel B.J."/>
            <person name="Hornburger P."/>
            <person name="Mueller R.-W."/>
            <person name="Bruemmer F."/>
            <person name="Labrenz M."/>
            <person name="Spormann A.M."/>
            <person name="Op den Camp H."/>
            <person name="Overmann J."/>
            <person name="Amann R."/>
            <person name="Jetten M.S.M."/>
            <person name="Mascher T."/>
            <person name="Medema M.H."/>
            <person name="Devos D.P."/>
            <person name="Kaster A.-K."/>
            <person name="Ovreas L."/>
            <person name="Rohde M."/>
            <person name="Galperin M.Y."/>
            <person name="Jogler C."/>
        </authorList>
    </citation>
    <scope>NUCLEOTIDE SEQUENCE [LARGE SCALE GENOMIC DNA]</scope>
    <source>
        <strain evidence="3 4">Pan265</strain>
    </source>
</reference>
<organism evidence="3 4">
    <name type="scientific">Mucisphaera calidilacus</name>
    <dbReference type="NCBI Taxonomy" id="2527982"/>
    <lineage>
        <taxon>Bacteria</taxon>
        <taxon>Pseudomonadati</taxon>
        <taxon>Planctomycetota</taxon>
        <taxon>Phycisphaerae</taxon>
        <taxon>Phycisphaerales</taxon>
        <taxon>Phycisphaeraceae</taxon>
        <taxon>Mucisphaera</taxon>
    </lineage>
</organism>
<protein>
    <recommendedName>
        <fullName evidence="2">LTD domain-containing protein</fullName>
    </recommendedName>
</protein>
<name>A0A518C0X8_9BACT</name>
<accession>A0A518C0X8</accession>
<feature type="signal peptide" evidence="1">
    <location>
        <begin position="1"/>
        <end position="20"/>
    </location>
</feature>
<dbReference type="RefSeq" id="WP_236254467.1">
    <property type="nucleotide sequence ID" value="NZ_CP036280.1"/>
</dbReference>
<keyword evidence="1" id="KW-0732">Signal</keyword>
<dbReference type="InterPro" id="IPR036415">
    <property type="entry name" value="Lamin_tail_dom_sf"/>
</dbReference>
<dbReference type="KEGG" id="mcad:Pan265_27590"/>
<evidence type="ECO:0000313" key="4">
    <source>
        <dbReference type="Proteomes" id="UP000320386"/>
    </source>
</evidence>
<gene>
    <name evidence="3" type="ORF">Pan265_27590</name>
</gene>
<dbReference type="InterPro" id="IPR001322">
    <property type="entry name" value="Lamin_tail_dom"/>
</dbReference>
<dbReference type="EMBL" id="CP036280">
    <property type="protein sequence ID" value="QDU72883.1"/>
    <property type="molecule type" value="Genomic_DNA"/>
</dbReference>
<dbReference type="Proteomes" id="UP000320386">
    <property type="component" value="Chromosome"/>
</dbReference>
<proteinExistence type="predicted"/>